<reference evidence="1" key="1">
    <citation type="submission" date="2020-10" db="EMBL/GenBank/DDBJ databases">
        <authorList>
            <person name="Delgado J.A."/>
            <person name="Gonzalez J.M."/>
        </authorList>
    </citation>
    <scope>NUCLEOTIDE SEQUENCE</scope>
    <source>
        <strain evidence="1">23.6</strain>
    </source>
</reference>
<protein>
    <submittedName>
        <fullName evidence="1">Uncharacterized protein</fullName>
    </submittedName>
</protein>
<dbReference type="AlphaFoldDB" id="A0AB38QTB8"/>
<evidence type="ECO:0000313" key="1">
    <source>
        <dbReference type="EMBL" id="UOE74707.1"/>
    </source>
</evidence>
<gene>
    <name evidence="1" type="ORF">IMI45_09905</name>
</gene>
<accession>A0AB38QTB8</accession>
<name>A0AB38QTB8_PARTM</name>
<dbReference type="Proteomes" id="UP001058458">
    <property type="component" value="Chromosome"/>
</dbReference>
<evidence type="ECO:0000313" key="2">
    <source>
        <dbReference type="Proteomes" id="UP001058458"/>
    </source>
</evidence>
<organism evidence="1 2">
    <name type="scientific">Parageobacillus thermoglucosidasius</name>
    <name type="common">Geobacillus thermoglucosidasius</name>
    <dbReference type="NCBI Taxonomy" id="1426"/>
    <lineage>
        <taxon>Bacteria</taxon>
        <taxon>Bacillati</taxon>
        <taxon>Bacillota</taxon>
        <taxon>Bacilli</taxon>
        <taxon>Bacillales</taxon>
        <taxon>Anoxybacillaceae</taxon>
        <taxon>Parageobacillus</taxon>
    </lineage>
</organism>
<sequence>MTIAEIHGKLPEYEGMEDLLTSDVFSTFKYLPLELAFIPFLQRAVDFRTGETINYSFDDVIKADYIFWPKTSYFKREPDLLIILTRRNQPPISIVVEAKYRSGKSNINREQDLQELQILDGDQLAEQYYELVKGNFNIDYPYKKLLMESKDQFLLFVTAHDALPKHVTNETEKVLHKKGLHSEDTLHLYWGNWQTAWSVADEALNKETNIPWGFKLMLEDLKVLLERKGLRPFNGFSHPKPIALFKDFYFWGEKK</sequence>
<dbReference type="RefSeq" id="WP_256832555.1">
    <property type="nucleotide sequence ID" value="NZ_CP063414.1"/>
</dbReference>
<dbReference type="EMBL" id="CP063414">
    <property type="protein sequence ID" value="UOE74707.1"/>
    <property type="molecule type" value="Genomic_DNA"/>
</dbReference>
<proteinExistence type="predicted"/>